<dbReference type="WBParaSite" id="jg553">
    <property type="protein sequence ID" value="jg553"/>
    <property type="gene ID" value="jg553"/>
</dbReference>
<feature type="region of interest" description="Disordered" evidence="1">
    <location>
        <begin position="150"/>
        <end position="223"/>
    </location>
</feature>
<feature type="compositionally biased region" description="Polar residues" evidence="1">
    <location>
        <begin position="210"/>
        <end position="223"/>
    </location>
</feature>
<feature type="compositionally biased region" description="Polar residues" evidence="1">
    <location>
        <begin position="155"/>
        <end position="172"/>
    </location>
</feature>
<evidence type="ECO:0000313" key="2">
    <source>
        <dbReference type="Proteomes" id="UP000887574"/>
    </source>
</evidence>
<accession>A0A915EDJ4</accession>
<protein>
    <submittedName>
        <fullName evidence="3">Uncharacterized protein</fullName>
    </submittedName>
</protein>
<organism evidence="2 3">
    <name type="scientific">Ditylenchus dipsaci</name>
    <dbReference type="NCBI Taxonomy" id="166011"/>
    <lineage>
        <taxon>Eukaryota</taxon>
        <taxon>Metazoa</taxon>
        <taxon>Ecdysozoa</taxon>
        <taxon>Nematoda</taxon>
        <taxon>Chromadorea</taxon>
        <taxon>Rhabditida</taxon>
        <taxon>Tylenchina</taxon>
        <taxon>Tylenchomorpha</taxon>
        <taxon>Sphaerularioidea</taxon>
        <taxon>Anguinidae</taxon>
        <taxon>Anguininae</taxon>
        <taxon>Ditylenchus</taxon>
    </lineage>
</organism>
<proteinExistence type="predicted"/>
<keyword evidence="2" id="KW-1185">Reference proteome</keyword>
<evidence type="ECO:0000256" key="1">
    <source>
        <dbReference type="SAM" id="MobiDB-lite"/>
    </source>
</evidence>
<dbReference type="AlphaFoldDB" id="A0A915EDJ4"/>
<sequence>MVNSEDIFTPQLLDNIKFGLFPPVTGLPPLNYYVWLVQLQTLPARRIIQVFTMNDESSNGLLDTALNETPRNCNQQQQSSLSTPSGDMTTGNYRFELPTESGEDINQIHRFLRANTDNAIATAATIAFQRKTIPPKIMISYDNLQPVASNHEETTSTVHTNTSDSDSFTDGESSTASSNSTTTSTGSHTNQDSMTTDEEELELLNPLLQIQRSHSNYESADRK</sequence>
<reference evidence="3" key="1">
    <citation type="submission" date="2022-11" db="UniProtKB">
        <authorList>
            <consortium name="WormBaseParasite"/>
        </authorList>
    </citation>
    <scope>IDENTIFICATION</scope>
</reference>
<evidence type="ECO:0000313" key="3">
    <source>
        <dbReference type="WBParaSite" id="jg553"/>
    </source>
</evidence>
<dbReference type="Proteomes" id="UP000887574">
    <property type="component" value="Unplaced"/>
</dbReference>
<feature type="compositionally biased region" description="Low complexity" evidence="1">
    <location>
        <begin position="173"/>
        <end position="189"/>
    </location>
</feature>
<name>A0A915EDJ4_9BILA</name>